<evidence type="ECO:0000256" key="8">
    <source>
        <dbReference type="HAMAP-Rule" id="MF_03109"/>
    </source>
</evidence>
<feature type="domain" description="GB1/RHD3-type G" evidence="11">
    <location>
        <begin position="436"/>
        <end position="653"/>
    </location>
</feature>
<name>A0A433DGI0_9FUNG</name>
<dbReference type="InterPro" id="IPR030386">
    <property type="entry name" value="G_GB1_RHD3_dom"/>
</dbReference>
<evidence type="ECO:0000256" key="9">
    <source>
        <dbReference type="SAM" id="Phobius"/>
    </source>
</evidence>
<dbReference type="SUPFAM" id="SSF52540">
    <property type="entry name" value="P-loop containing nucleoside triphosphate hydrolases"/>
    <property type="match status" value="1"/>
</dbReference>
<sequence length="1159" mass="130096">MAVDHTKMLAQPKLPTHLLLLLLFMSQPLDVFAGGSKPPPPTNMTDFDPFSLVPVPSQSITIVSPPPGAVFLAGLPLPVLWTQNYIPLPSPGLENDTRTNKNASNTLDSPFTPIDKAALASTALHNFTTPNTNVTLDFFIADSSRDVDLVPLEKALNADTGIWIFDVPRKQNFSKWYYVVIHLHGGPSAEGGNNITVVTVGPFTILDREADYFFLTGPDPATGCGSACKQWFQGGTPVMGVANKPFVLTWYSEVPGLQTVDITLNATTAGGPNVVLAHGVNINLGKYTITPDMDGGGGRVDWRWANDMMQPLMCDHMIRIPAEDWSQSTATCSPKKPSLFPAPLGDQSPKLCQPKATEKKKTLTKTLPIITLMASHVPDTDATVPNGYSHDVVETFKAKWEQDTTDLPRLQVIDEEKKFTEEMPDYMKTWGLGEAGFNYNVVAVFGSQSTGKSTLLNRLFGTSFDIMSEVQRKQTTKGIWMSRGRGMHVLIMDVEGTDGRERGEDQDFERKSALFSIATSEVIILNLWEHQVGLYQGANMGLLKTVFEVNLQLFQAHKGNEKTLLLFVIRDFVGATPLVNLSNTLQADLDKIWVGLSKPEGLEDCKITDYFDFMYTALPHKILVPEKFDDEVSKLRLRFIDPQHPNFVFQPHYHKRVPADGLHIYAGGIWDKIQSNKDLDLPTQQELLAQYRCDEIANVALAAFTAKFIQYKRPIESGSVIENLGPEMLEARNVAIKAFDKDASRYHAEVYKRKRLELLAKANTFLQTYYLGQLKNLHKKASGLFKDTLTQNIKSPNYDFLTAVQSARMAGDEYFLAGAKAILLPETDWTYEDEHAQLEADYEEVASKARADEVRKMEKSLEKMVQLEVNEPLSLLLNNANPGAWHKVVLIFHKAMDKGKETLIKQAKSFSSSDAELKESVINLERRSWQLLRKKIDEEMEDSRLLLKLRNRFEEKFRYDEHGLPRVWKPEDDIDGHFQTAREEALKLLPLFGNIDLSEDTDFVISSDDVCILFSLSYDFDFEASLTILSESKQADLTQRFKRESDAFYLEAKRSTVATTAKIPYWLLVLLAVLGWNEAISIITSPLYLTLFVVFGFFGYIIYLLNLWGPIERMLRVALNEAYNMGKEKLLEGVDKAKEQGIEMKAFGGSSGSLKQHSN</sequence>
<feature type="topological domain" description="Cytoplasmic" evidence="8">
    <location>
        <begin position="1"/>
        <end position="1062"/>
    </location>
</feature>
<dbReference type="FunFam" id="3.40.50.300:FF:000727">
    <property type="entry name" value="Protein SEY1 homolog"/>
    <property type="match status" value="1"/>
</dbReference>
<keyword evidence="5 8" id="KW-1133">Transmembrane helix</keyword>
<dbReference type="GO" id="GO:0005789">
    <property type="term" value="C:endoplasmic reticulum membrane"/>
    <property type="evidence" value="ECO:0007669"/>
    <property type="project" value="UniProtKB-SubCell"/>
</dbReference>
<reference evidence="12 13" key="1">
    <citation type="journal article" date="2018" name="New Phytol.">
        <title>Phylogenomics of Endogonaceae and evolution of mycorrhizas within Mucoromycota.</title>
        <authorList>
            <person name="Chang Y."/>
            <person name="Desiro A."/>
            <person name="Na H."/>
            <person name="Sandor L."/>
            <person name="Lipzen A."/>
            <person name="Clum A."/>
            <person name="Barry K."/>
            <person name="Grigoriev I.V."/>
            <person name="Martin F.M."/>
            <person name="Stajich J.E."/>
            <person name="Smith M.E."/>
            <person name="Bonito G."/>
            <person name="Spatafora J.W."/>
        </authorList>
    </citation>
    <scope>NUCLEOTIDE SEQUENCE [LARGE SCALE GENOMIC DNA]</scope>
    <source>
        <strain evidence="12 13">GMNB39</strain>
    </source>
</reference>
<feature type="topological domain" description="Lumenal" evidence="8">
    <location>
        <begin position="1084"/>
        <end position="1086"/>
    </location>
</feature>
<comment type="caution">
    <text evidence="12">The sequence shown here is derived from an EMBL/GenBank/DDBJ whole genome shotgun (WGS) entry which is preliminary data.</text>
</comment>
<evidence type="ECO:0000256" key="5">
    <source>
        <dbReference type="ARBA" id="ARBA00022989"/>
    </source>
</evidence>
<evidence type="ECO:0000256" key="10">
    <source>
        <dbReference type="SAM" id="SignalP"/>
    </source>
</evidence>
<gene>
    <name evidence="8" type="primary">SEY1</name>
    <name evidence="12" type="ORF">BC936DRAFT_140926</name>
</gene>
<keyword evidence="2 8" id="KW-0547">Nucleotide-binding</keyword>
<keyword evidence="13" id="KW-1185">Reference proteome</keyword>
<comment type="similarity">
    <text evidence="8">Belongs to the TRAFAC class dynamin-like GTPase superfamily. GB1/RHD3 GTPase family. RHD3 subfamily.</text>
</comment>
<evidence type="ECO:0000256" key="4">
    <source>
        <dbReference type="ARBA" id="ARBA00022824"/>
    </source>
</evidence>
<dbReference type="HAMAP" id="MF_03109">
    <property type="entry name" value="Sey1"/>
    <property type="match status" value="1"/>
</dbReference>
<keyword evidence="7 8" id="KW-0472">Membrane</keyword>
<feature type="topological domain" description="Cytoplasmic" evidence="8">
    <location>
        <begin position="1108"/>
        <end position="1159"/>
    </location>
</feature>
<evidence type="ECO:0000256" key="2">
    <source>
        <dbReference type="ARBA" id="ARBA00022741"/>
    </source>
</evidence>
<feature type="chain" id="PRO_5018995223" evidence="10">
    <location>
        <begin position="34"/>
        <end position="1159"/>
    </location>
</feature>
<keyword evidence="4 8" id="KW-0256">Endoplasmic reticulum</keyword>
<protein>
    <submittedName>
        <fullName evidence="12">Root hair defective 3 GTP-binding protein-domain-containing protein</fullName>
    </submittedName>
</protein>
<dbReference type="AlphaFoldDB" id="A0A433DGI0"/>
<evidence type="ECO:0000259" key="11">
    <source>
        <dbReference type="PROSITE" id="PS51715"/>
    </source>
</evidence>
<dbReference type="OrthoDB" id="1597724at2759"/>
<evidence type="ECO:0000313" key="12">
    <source>
        <dbReference type="EMBL" id="RUP49937.1"/>
    </source>
</evidence>
<keyword evidence="6 8" id="KW-0342">GTP-binding</keyword>
<dbReference type="PANTHER" id="PTHR45923">
    <property type="entry name" value="PROTEIN SEY1"/>
    <property type="match status" value="1"/>
</dbReference>
<dbReference type="Pfam" id="PF05879">
    <property type="entry name" value="RHD3_GTPase"/>
    <property type="match status" value="1"/>
</dbReference>
<evidence type="ECO:0000313" key="13">
    <source>
        <dbReference type="Proteomes" id="UP000268093"/>
    </source>
</evidence>
<dbReference type="InterPro" id="IPR008803">
    <property type="entry name" value="RHD3/Sey1"/>
</dbReference>
<feature type="transmembrane region" description="Helical" evidence="9">
    <location>
        <begin position="1087"/>
        <end position="1105"/>
    </location>
</feature>
<dbReference type="Gene3D" id="3.40.50.300">
    <property type="entry name" value="P-loop containing nucleotide triphosphate hydrolases"/>
    <property type="match status" value="1"/>
</dbReference>
<dbReference type="PANTHER" id="PTHR45923:SF2">
    <property type="entry name" value="PROTEIN SEY1"/>
    <property type="match status" value="1"/>
</dbReference>
<keyword evidence="3 8" id="KW-0378">Hydrolase</keyword>
<dbReference type="GO" id="GO:0003924">
    <property type="term" value="F:GTPase activity"/>
    <property type="evidence" value="ECO:0007669"/>
    <property type="project" value="UniProtKB-UniRule"/>
</dbReference>
<dbReference type="CDD" id="cd01851">
    <property type="entry name" value="GBP"/>
    <property type="match status" value="1"/>
</dbReference>
<feature type="transmembrane region" description="Helical" evidence="9">
    <location>
        <begin position="1063"/>
        <end position="1080"/>
    </location>
</feature>
<proteinExistence type="inferred from homology"/>
<evidence type="ECO:0000256" key="1">
    <source>
        <dbReference type="ARBA" id="ARBA00022692"/>
    </source>
</evidence>
<evidence type="ECO:0000256" key="3">
    <source>
        <dbReference type="ARBA" id="ARBA00022801"/>
    </source>
</evidence>
<feature type="signal peptide" evidence="10">
    <location>
        <begin position="1"/>
        <end position="33"/>
    </location>
</feature>
<dbReference type="PROSITE" id="PS51715">
    <property type="entry name" value="G_GB1_RHD3"/>
    <property type="match status" value="1"/>
</dbReference>
<dbReference type="Pfam" id="PF20428">
    <property type="entry name" value="Sey1_3HB"/>
    <property type="match status" value="1"/>
</dbReference>
<dbReference type="EMBL" id="RBNI01001830">
    <property type="protein sequence ID" value="RUP49937.1"/>
    <property type="molecule type" value="Genomic_DNA"/>
</dbReference>
<evidence type="ECO:0000256" key="6">
    <source>
        <dbReference type="ARBA" id="ARBA00023134"/>
    </source>
</evidence>
<dbReference type="Proteomes" id="UP000268093">
    <property type="component" value="Unassembled WGS sequence"/>
</dbReference>
<comment type="subcellular location">
    <subcellularLocation>
        <location evidence="8">Endoplasmic reticulum membrane</location>
        <topology evidence="8">Multi-pass membrane protein</topology>
    </subcellularLocation>
    <text evidence="8">Enriched in the cortical ER. Concentrated in punctae along the ER tubules.</text>
</comment>
<dbReference type="InterPro" id="IPR027417">
    <property type="entry name" value="P-loop_NTPase"/>
</dbReference>
<organism evidence="12 13">
    <name type="scientific">Jimgerdemannia flammicorona</name>
    <dbReference type="NCBI Taxonomy" id="994334"/>
    <lineage>
        <taxon>Eukaryota</taxon>
        <taxon>Fungi</taxon>
        <taxon>Fungi incertae sedis</taxon>
        <taxon>Mucoromycota</taxon>
        <taxon>Mucoromycotina</taxon>
        <taxon>Endogonomycetes</taxon>
        <taxon>Endogonales</taxon>
        <taxon>Endogonaceae</taxon>
        <taxon>Jimgerdemannia</taxon>
    </lineage>
</organism>
<keyword evidence="10" id="KW-0732">Signal</keyword>
<dbReference type="InterPro" id="IPR046758">
    <property type="entry name" value="Sey1/RHD3-like_3HB"/>
</dbReference>
<feature type="binding site" evidence="8">
    <location>
        <begin position="446"/>
        <end position="453"/>
    </location>
    <ligand>
        <name>GTP</name>
        <dbReference type="ChEBI" id="CHEBI:37565"/>
    </ligand>
</feature>
<dbReference type="GO" id="GO:0005525">
    <property type="term" value="F:GTP binding"/>
    <property type="evidence" value="ECO:0007669"/>
    <property type="project" value="UniProtKB-UniRule"/>
</dbReference>
<dbReference type="GO" id="GO:0016320">
    <property type="term" value="P:endoplasmic reticulum membrane fusion"/>
    <property type="evidence" value="ECO:0007669"/>
    <property type="project" value="TreeGrafter"/>
</dbReference>
<accession>A0A433DGI0</accession>
<evidence type="ECO:0000256" key="7">
    <source>
        <dbReference type="ARBA" id="ARBA00023136"/>
    </source>
</evidence>
<keyword evidence="1 8" id="KW-0812">Transmembrane</keyword>